<dbReference type="PANTHER" id="PTHR33202">
    <property type="entry name" value="ZINC UPTAKE REGULATION PROTEIN"/>
    <property type="match status" value="1"/>
</dbReference>
<evidence type="ECO:0000256" key="6">
    <source>
        <dbReference type="ARBA" id="ARBA00023015"/>
    </source>
</evidence>
<evidence type="ECO:0000256" key="1">
    <source>
        <dbReference type="ARBA" id="ARBA00004496"/>
    </source>
</evidence>
<dbReference type="Pfam" id="PF01475">
    <property type="entry name" value="FUR"/>
    <property type="match status" value="1"/>
</dbReference>
<evidence type="ECO:0000256" key="2">
    <source>
        <dbReference type="ARBA" id="ARBA00007957"/>
    </source>
</evidence>
<dbReference type="InterPro" id="IPR036390">
    <property type="entry name" value="WH_DNA-bd_sf"/>
</dbReference>
<comment type="caution">
    <text evidence="9">The sequence shown here is derived from an EMBL/GenBank/DDBJ whole genome shotgun (WGS) entry which is preliminary data.</text>
</comment>
<keyword evidence="8" id="KW-0804">Transcription</keyword>
<reference evidence="9 10" key="1">
    <citation type="submission" date="2019-10" db="EMBL/GenBank/DDBJ databases">
        <title>Description of Paenibacillus pedi sp. nov.</title>
        <authorList>
            <person name="Carlier A."/>
            <person name="Qi S."/>
        </authorList>
    </citation>
    <scope>NUCLEOTIDE SEQUENCE [LARGE SCALE GENOMIC DNA]</scope>
    <source>
        <strain evidence="9 10">LMG 31457</strain>
    </source>
</reference>
<dbReference type="InterPro" id="IPR002481">
    <property type="entry name" value="FUR"/>
</dbReference>
<dbReference type="Gene3D" id="1.10.10.10">
    <property type="entry name" value="Winged helix-like DNA-binding domain superfamily/Winged helix DNA-binding domain"/>
    <property type="match status" value="1"/>
</dbReference>
<evidence type="ECO:0000256" key="4">
    <source>
        <dbReference type="ARBA" id="ARBA00022491"/>
    </source>
</evidence>
<dbReference type="EMBL" id="WHNZ01000022">
    <property type="protein sequence ID" value="NOV00617.1"/>
    <property type="molecule type" value="Genomic_DNA"/>
</dbReference>
<dbReference type="InterPro" id="IPR043135">
    <property type="entry name" value="Fur_C"/>
</dbReference>
<keyword evidence="5" id="KW-0862">Zinc</keyword>
<protein>
    <submittedName>
        <fullName evidence="9">Transcriptional repressor</fullName>
    </submittedName>
</protein>
<evidence type="ECO:0000256" key="3">
    <source>
        <dbReference type="ARBA" id="ARBA00022490"/>
    </source>
</evidence>
<keyword evidence="10" id="KW-1185">Reference proteome</keyword>
<organism evidence="9 10">
    <name type="scientific">Paenibacillus planticolens</name>
    <dbReference type="NCBI Taxonomy" id="2654976"/>
    <lineage>
        <taxon>Bacteria</taxon>
        <taxon>Bacillati</taxon>
        <taxon>Bacillota</taxon>
        <taxon>Bacilli</taxon>
        <taxon>Bacillales</taxon>
        <taxon>Paenibacillaceae</taxon>
        <taxon>Paenibacillus</taxon>
    </lineage>
</organism>
<dbReference type="Gene3D" id="3.30.1490.190">
    <property type="match status" value="1"/>
</dbReference>
<comment type="similarity">
    <text evidence="2">Belongs to the Fur family.</text>
</comment>
<evidence type="ECO:0000256" key="5">
    <source>
        <dbReference type="ARBA" id="ARBA00022833"/>
    </source>
</evidence>
<dbReference type="RefSeq" id="WP_171683452.1">
    <property type="nucleotide sequence ID" value="NZ_WHNZ01000022.1"/>
</dbReference>
<keyword evidence="4" id="KW-0678">Repressor</keyword>
<evidence type="ECO:0000256" key="7">
    <source>
        <dbReference type="ARBA" id="ARBA00023125"/>
    </source>
</evidence>
<accession>A0ABX1ZKJ6</accession>
<dbReference type="CDD" id="cd07153">
    <property type="entry name" value="Fur_like"/>
    <property type="match status" value="1"/>
</dbReference>
<comment type="subcellular location">
    <subcellularLocation>
        <location evidence="1">Cytoplasm</location>
    </subcellularLocation>
</comment>
<dbReference type="PANTHER" id="PTHR33202:SF1">
    <property type="entry name" value="FERRIC UPTAKE REGULATION PROTEIN"/>
    <property type="match status" value="1"/>
</dbReference>
<evidence type="ECO:0000256" key="8">
    <source>
        <dbReference type="ARBA" id="ARBA00023163"/>
    </source>
</evidence>
<keyword evidence="3" id="KW-0963">Cytoplasm</keyword>
<keyword evidence="6" id="KW-0805">Transcription regulation</keyword>
<dbReference type="Proteomes" id="UP000618579">
    <property type="component" value="Unassembled WGS sequence"/>
</dbReference>
<dbReference type="SUPFAM" id="SSF46785">
    <property type="entry name" value="Winged helix' DNA-binding domain"/>
    <property type="match status" value="1"/>
</dbReference>
<gene>
    <name evidence="9" type="ORF">GC097_11375</name>
</gene>
<evidence type="ECO:0000313" key="9">
    <source>
        <dbReference type="EMBL" id="NOV00617.1"/>
    </source>
</evidence>
<keyword evidence="7" id="KW-0238">DNA-binding</keyword>
<proteinExistence type="inferred from homology"/>
<evidence type="ECO:0000313" key="10">
    <source>
        <dbReference type="Proteomes" id="UP000618579"/>
    </source>
</evidence>
<dbReference type="InterPro" id="IPR036388">
    <property type="entry name" value="WH-like_DNA-bd_sf"/>
</dbReference>
<name>A0ABX1ZKJ6_9BACL</name>
<sequence length="151" mass="17824">MKTHAADPGNHETNLISQLSKLAKHRLRLTGQRKAMIELVMHSNKPLTAVDMYHSLEQRFPGLSYATVYQNIKLFIELRILESFILGDEVRFRICTDQEHPRYHLICMDCERTFSLDMKMERMRFPLKSKGFQPISYKFDVYGYCTDCRDL</sequence>